<keyword evidence="2" id="KW-1185">Reference proteome</keyword>
<protein>
    <submittedName>
        <fullName evidence="1">Uncharacterized protein</fullName>
    </submittedName>
</protein>
<organism evidence="1 2">
    <name type="scientific">Goodea atripinnis</name>
    <dbReference type="NCBI Taxonomy" id="208336"/>
    <lineage>
        <taxon>Eukaryota</taxon>
        <taxon>Metazoa</taxon>
        <taxon>Chordata</taxon>
        <taxon>Craniata</taxon>
        <taxon>Vertebrata</taxon>
        <taxon>Euteleostomi</taxon>
        <taxon>Actinopterygii</taxon>
        <taxon>Neopterygii</taxon>
        <taxon>Teleostei</taxon>
        <taxon>Neoteleostei</taxon>
        <taxon>Acanthomorphata</taxon>
        <taxon>Ovalentaria</taxon>
        <taxon>Atherinomorphae</taxon>
        <taxon>Cyprinodontiformes</taxon>
        <taxon>Goodeidae</taxon>
        <taxon>Goodea</taxon>
    </lineage>
</organism>
<name>A0ABV0P6F1_9TELE</name>
<dbReference type="Proteomes" id="UP001476798">
    <property type="component" value="Unassembled WGS sequence"/>
</dbReference>
<reference evidence="1 2" key="1">
    <citation type="submission" date="2021-06" db="EMBL/GenBank/DDBJ databases">
        <authorList>
            <person name="Palmer J.M."/>
        </authorList>
    </citation>
    <scope>NUCLEOTIDE SEQUENCE [LARGE SCALE GENOMIC DNA]</scope>
    <source>
        <strain evidence="1 2">GA_2019</strain>
        <tissue evidence="1">Muscle</tissue>
    </source>
</reference>
<evidence type="ECO:0000313" key="1">
    <source>
        <dbReference type="EMBL" id="MEQ2179024.1"/>
    </source>
</evidence>
<sequence length="134" mass="14545">MLLSVPPRTGISPYGGYAGKSYKKVKKQPLDHFYLLCPEVKLPSMRRCSSSGSPLKICSAVLSCSVLEIGSRKNSPTGCCNARIWLSPCVLLHCNKESGACYIVPCGLPDQFGFVCSDTVATLFLFRAYAENSL</sequence>
<comment type="caution">
    <text evidence="1">The sequence shown here is derived from an EMBL/GenBank/DDBJ whole genome shotgun (WGS) entry which is preliminary data.</text>
</comment>
<evidence type="ECO:0000313" key="2">
    <source>
        <dbReference type="Proteomes" id="UP001476798"/>
    </source>
</evidence>
<dbReference type="EMBL" id="JAHRIO010061850">
    <property type="protein sequence ID" value="MEQ2179024.1"/>
    <property type="molecule type" value="Genomic_DNA"/>
</dbReference>
<accession>A0ABV0P6F1</accession>
<gene>
    <name evidence="1" type="ORF">GOODEAATRI_020307</name>
</gene>
<proteinExistence type="predicted"/>